<keyword evidence="1" id="KW-0472">Membrane</keyword>
<feature type="transmembrane region" description="Helical" evidence="1">
    <location>
        <begin position="12"/>
        <end position="34"/>
    </location>
</feature>
<dbReference type="AlphaFoldDB" id="A0A6C0KCW2"/>
<dbReference type="Pfam" id="PF19059">
    <property type="entry name" value="DUF5755"/>
    <property type="match status" value="1"/>
</dbReference>
<proteinExistence type="predicted"/>
<keyword evidence="1" id="KW-1133">Transmembrane helix</keyword>
<name>A0A6C0KCW2_9ZZZZ</name>
<evidence type="ECO:0000313" key="2">
    <source>
        <dbReference type="EMBL" id="QHU14936.1"/>
    </source>
</evidence>
<organism evidence="2">
    <name type="scientific">viral metagenome</name>
    <dbReference type="NCBI Taxonomy" id="1070528"/>
    <lineage>
        <taxon>unclassified sequences</taxon>
        <taxon>metagenomes</taxon>
        <taxon>organismal metagenomes</taxon>
    </lineage>
</organism>
<protein>
    <submittedName>
        <fullName evidence="2">Uncharacterized protein</fullName>
    </submittedName>
</protein>
<sequence length="202" mass="23016">MAKICPPGFICIENMTIIFLILVLILAVVVYYYIINKEPTTNKEVVVIKENNSSSFFPKMNSIFSMDTRNTLMNPFAPPLKDGHFHPRNMGDPRGIPININTRGFDSNYNQTGILTRLNGDETILPVMGRPLYSNRSKWQYYTMSDKSNAIKLPMSKNGRSCTSEYGCDELMNGDTVYVEGYKDAFKVTIYENSSPQYIPYL</sequence>
<dbReference type="EMBL" id="MN740847">
    <property type="protein sequence ID" value="QHU14936.1"/>
    <property type="molecule type" value="Genomic_DNA"/>
</dbReference>
<reference evidence="2" key="1">
    <citation type="journal article" date="2020" name="Nature">
        <title>Giant virus diversity and host interactions through global metagenomics.</title>
        <authorList>
            <person name="Schulz F."/>
            <person name="Roux S."/>
            <person name="Paez-Espino D."/>
            <person name="Jungbluth S."/>
            <person name="Walsh D.A."/>
            <person name="Denef V.J."/>
            <person name="McMahon K.D."/>
            <person name="Konstantinidis K.T."/>
            <person name="Eloe-Fadrosh E.A."/>
            <person name="Kyrpides N.C."/>
            <person name="Woyke T."/>
        </authorList>
    </citation>
    <scope>NUCLEOTIDE SEQUENCE</scope>
    <source>
        <strain evidence="2">GVMAG-S-1102244-55</strain>
    </source>
</reference>
<evidence type="ECO:0000256" key="1">
    <source>
        <dbReference type="SAM" id="Phobius"/>
    </source>
</evidence>
<accession>A0A6C0KCW2</accession>
<dbReference type="InterPro" id="IPR043929">
    <property type="entry name" value="DUF5755"/>
</dbReference>
<keyword evidence="1" id="KW-0812">Transmembrane</keyword>